<evidence type="ECO:0000256" key="1">
    <source>
        <dbReference type="SAM" id="MobiDB-lite"/>
    </source>
</evidence>
<feature type="compositionally biased region" description="Polar residues" evidence="1">
    <location>
        <begin position="1"/>
        <end position="26"/>
    </location>
</feature>
<accession>K7P4D5</accession>
<dbReference type="AlphaFoldDB" id="K7P4D5"/>
<organism evidence="2">
    <name type="scientific">Pinus mugo</name>
    <name type="common">Dwarf mountain pine</name>
    <dbReference type="NCBI Taxonomy" id="28528"/>
    <lineage>
        <taxon>Eukaryota</taxon>
        <taxon>Viridiplantae</taxon>
        <taxon>Streptophyta</taxon>
        <taxon>Embryophyta</taxon>
        <taxon>Tracheophyta</taxon>
        <taxon>Spermatophyta</taxon>
        <taxon>Pinopsida</taxon>
        <taxon>Pinidae</taxon>
        <taxon>Conifers I</taxon>
        <taxon>Pinales</taxon>
        <taxon>Pinaceae</taxon>
        <taxon>Pinus</taxon>
        <taxon>Pinus subgen. Pinus</taxon>
    </lineage>
</organism>
<protein>
    <submittedName>
        <fullName evidence="2">Uncharacterized protein</fullName>
    </submittedName>
</protein>
<gene>
    <name evidence="2" type="ORF">CL4417Contig1_03</name>
</gene>
<sequence>SAVSRSSNMMYPSSLGGTTMVNSMGSPTGGNHMMLSPHSLGPYSQKGIGGHSPGHIIPISSLGAPQMGYPM</sequence>
<feature type="non-terminal residue" evidence="2">
    <location>
        <position position="1"/>
    </location>
</feature>
<feature type="non-terminal residue" evidence="2">
    <location>
        <position position="71"/>
    </location>
</feature>
<evidence type="ECO:0000313" key="2">
    <source>
        <dbReference type="EMBL" id="AFB34466.1"/>
    </source>
</evidence>
<reference evidence="2" key="1">
    <citation type="journal article" date="2012" name="Evol. Appl.">
        <title>Contrasting patterns of nucleotide diversity for four conifers of Alpine European forests.</title>
        <authorList>
            <person name="Mosca E."/>
            <person name="Eckert A.J."/>
            <person name="Liechty J.D."/>
            <person name="Wegrzyn J.L."/>
            <person name="La Porta N."/>
            <person name="Vendramin G.G."/>
            <person name="Neale D.B."/>
        </authorList>
    </citation>
    <scope>NUCLEOTIDE SEQUENCE</scope>
    <source>
        <strain evidence="2">AcesapC10</strain>
        <tissue evidence="2">Megagametophyte</tissue>
    </source>
</reference>
<dbReference type="EMBL" id="JQ443044">
    <property type="protein sequence ID" value="AFB34466.1"/>
    <property type="molecule type" value="Genomic_DNA"/>
</dbReference>
<name>K7P4D5_PINMU</name>
<proteinExistence type="predicted"/>
<feature type="region of interest" description="Disordered" evidence="1">
    <location>
        <begin position="1"/>
        <end position="59"/>
    </location>
</feature>